<sequence length="207" mass="21521">MTAAPLSGKAAPGIHRDTAITSLPYPRLEARRRGQAALVGGRCSGCLNAPVTHLAIVVGTAARAGSALGRIGNRWRTGAYAAYPLLHLRGPLLGVLLDLCLARRAACALLRQRVSRRRTGAAAARVSDFAGGPGSQADLPEAHAHVVLAVSGLRAQGSLLGSDLARAAVILPRRGRPPRRQTYDAQCVRVGGPYGSRLTLRPGIVGP</sequence>
<protein>
    <submittedName>
        <fullName evidence="1">Uncharacterized protein</fullName>
    </submittedName>
</protein>
<dbReference type="Proteomes" id="UP000070121">
    <property type="component" value="Unassembled WGS sequence"/>
</dbReference>
<gene>
    <name evidence="1" type="ORF">CSAL01_13050</name>
</gene>
<accession>A0A135V7P8</accession>
<evidence type="ECO:0000313" key="1">
    <source>
        <dbReference type="EMBL" id="KXH68706.1"/>
    </source>
</evidence>
<evidence type="ECO:0000313" key="2">
    <source>
        <dbReference type="Proteomes" id="UP000070121"/>
    </source>
</evidence>
<proteinExistence type="predicted"/>
<organism evidence="1 2">
    <name type="scientific">Colletotrichum salicis</name>
    <dbReference type="NCBI Taxonomy" id="1209931"/>
    <lineage>
        <taxon>Eukaryota</taxon>
        <taxon>Fungi</taxon>
        <taxon>Dikarya</taxon>
        <taxon>Ascomycota</taxon>
        <taxon>Pezizomycotina</taxon>
        <taxon>Sordariomycetes</taxon>
        <taxon>Hypocreomycetidae</taxon>
        <taxon>Glomerellales</taxon>
        <taxon>Glomerellaceae</taxon>
        <taxon>Colletotrichum</taxon>
        <taxon>Colletotrichum acutatum species complex</taxon>
    </lineage>
</organism>
<keyword evidence="2" id="KW-1185">Reference proteome</keyword>
<dbReference type="AlphaFoldDB" id="A0A135V7P8"/>
<dbReference type="EMBL" id="JFFI01000239">
    <property type="protein sequence ID" value="KXH68706.1"/>
    <property type="molecule type" value="Genomic_DNA"/>
</dbReference>
<comment type="caution">
    <text evidence="1">The sequence shown here is derived from an EMBL/GenBank/DDBJ whole genome shotgun (WGS) entry which is preliminary data.</text>
</comment>
<name>A0A135V7P8_9PEZI</name>
<reference evidence="1 2" key="1">
    <citation type="submission" date="2014-02" db="EMBL/GenBank/DDBJ databases">
        <title>The genome sequence of Colletotrichum salicis CBS 607.94.</title>
        <authorList>
            <person name="Baroncelli R."/>
            <person name="Thon M.R."/>
        </authorList>
    </citation>
    <scope>NUCLEOTIDE SEQUENCE [LARGE SCALE GENOMIC DNA]</scope>
    <source>
        <strain evidence="1 2">CBS 607.94</strain>
    </source>
</reference>